<dbReference type="EMBL" id="KI926044">
    <property type="protein sequence ID" value="ETW43258.1"/>
    <property type="molecule type" value="Genomic_DNA"/>
</dbReference>
<dbReference type="Proteomes" id="UP000019114">
    <property type="component" value="Unassembled WGS sequence"/>
</dbReference>
<keyword evidence="1" id="KW-0472">Membrane</keyword>
<keyword evidence="1" id="KW-0812">Transmembrane</keyword>
<sequence length="77" mass="9408">MHFLKNFIHSNIFIFCSFQRDKKAKKKKKIINLNNKLTYFNTIYNEILYTTLCFIGCTFCFGKYSYFYKQIIGFCIW</sequence>
<name>W4IHS0_PLAFA</name>
<protein>
    <submittedName>
        <fullName evidence="2">Uncharacterized protein</fullName>
    </submittedName>
</protein>
<evidence type="ECO:0000256" key="1">
    <source>
        <dbReference type="SAM" id="Phobius"/>
    </source>
</evidence>
<evidence type="ECO:0000313" key="3">
    <source>
        <dbReference type="Proteomes" id="UP000019114"/>
    </source>
</evidence>
<gene>
    <name evidence="2" type="ORF">PFNF135_02171</name>
</gene>
<keyword evidence="1" id="KW-1133">Transmembrane helix</keyword>
<accession>W4IHS0</accession>
<proteinExistence type="predicted"/>
<evidence type="ECO:0000313" key="2">
    <source>
        <dbReference type="EMBL" id="ETW43258.1"/>
    </source>
</evidence>
<organism evidence="2 3">
    <name type="scientific">Plasmodium falciparum NF135/5.C10</name>
    <dbReference type="NCBI Taxonomy" id="1036726"/>
    <lineage>
        <taxon>Eukaryota</taxon>
        <taxon>Sar</taxon>
        <taxon>Alveolata</taxon>
        <taxon>Apicomplexa</taxon>
        <taxon>Aconoidasida</taxon>
        <taxon>Haemosporida</taxon>
        <taxon>Plasmodiidae</taxon>
        <taxon>Plasmodium</taxon>
        <taxon>Plasmodium (Laverania)</taxon>
    </lineage>
</organism>
<feature type="transmembrane region" description="Helical" evidence="1">
    <location>
        <begin position="47"/>
        <end position="67"/>
    </location>
</feature>
<reference evidence="2 3" key="2">
    <citation type="submission" date="2013-02" db="EMBL/GenBank/DDBJ databases">
        <title>The Genome Sequence of Plasmodium falciparum NF135/5.C10.</title>
        <authorList>
            <consortium name="The Broad Institute Genome Sequencing Platform"/>
            <consortium name="The Broad Institute Genome Sequencing Center for Infectious Disease"/>
            <person name="Neafsey D."/>
            <person name="Cheeseman I."/>
            <person name="Volkman S."/>
            <person name="Adams J."/>
            <person name="Walker B."/>
            <person name="Young S.K."/>
            <person name="Zeng Q."/>
            <person name="Gargeya S."/>
            <person name="Fitzgerald M."/>
            <person name="Haas B."/>
            <person name="Abouelleil A."/>
            <person name="Alvarado L."/>
            <person name="Arachchi H.M."/>
            <person name="Berlin A.M."/>
            <person name="Chapman S.B."/>
            <person name="Dewar J."/>
            <person name="Goldberg J."/>
            <person name="Griggs A."/>
            <person name="Gujja S."/>
            <person name="Hansen M."/>
            <person name="Howarth C."/>
            <person name="Imamovic A."/>
            <person name="Larimer J."/>
            <person name="McCowan C."/>
            <person name="Murphy C."/>
            <person name="Neiman D."/>
            <person name="Pearson M."/>
            <person name="Priest M."/>
            <person name="Roberts A."/>
            <person name="Saif S."/>
            <person name="Shea T."/>
            <person name="Sisk P."/>
            <person name="Sykes S."/>
            <person name="Wortman J."/>
            <person name="Nusbaum C."/>
            <person name="Birren B."/>
        </authorList>
    </citation>
    <scope>NUCLEOTIDE SEQUENCE [LARGE SCALE GENOMIC DNA]</scope>
    <source>
        <strain evidence="2 3">NF135/5.C10</strain>
    </source>
</reference>
<reference evidence="2 3" key="1">
    <citation type="submission" date="2013-02" db="EMBL/GenBank/DDBJ databases">
        <title>The Genome Annotation of Plasmodium falciparum NF135/5.C10.</title>
        <authorList>
            <consortium name="The Broad Institute Genome Sequencing Platform"/>
            <consortium name="The Broad Institute Genome Sequencing Center for Infectious Disease"/>
            <person name="Neafsey D."/>
            <person name="Hoffman S."/>
            <person name="Volkman S."/>
            <person name="Rosenthal P."/>
            <person name="Walker B."/>
            <person name="Young S.K."/>
            <person name="Zeng Q."/>
            <person name="Gargeya S."/>
            <person name="Fitzgerald M."/>
            <person name="Haas B."/>
            <person name="Abouelleil A."/>
            <person name="Allen A.W."/>
            <person name="Alvarado L."/>
            <person name="Arachchi H.M."/>
            <person name="Berlin A.M."/>
            <person name="Chapman S.B."/>
            <person name="Gainer-Dewar J."/>
            <person name="Goldberg J."/>
            <person name="Griggs A."/>
            <person name="Gujja S."/>
            <person name="Hansen M."/>
            <person name="Howarth C."/>
            <person name="Imamovic A."/>
            <person name="Ireland A."/>
            <person name="Larimer J."/>
            <person name="McCowan C."/>
            <person name="Murphy C."/>
            <person name="Pearson M."/>
            <person name="Poon T.W."/>
            <person name="Priest M."/>
            <person name="Roberts A."/>
            <person name="Saif S."/>
            <person name="Shea T."/>
            <person name="Sisk P."/>
            <person name="Sykes S."/>
            <person name="Wortman J."/>
            <person name="Nusbaum C."/>
            <person name="Birren B."/>
        </authorList>
    </citation>
    <scope>NUCLEOTIDE SEQUENCE [LARGE SCALE GENOMIC DNA]</scope>
    <source>
        <strain evidence="2 3">NF135/5.C10</strain>
    </source>
</reference>
<dbReference type="AlphaFoldDB" id="W4IHS0"/>